<dbReference type="Proteomes" id="UP000654345">
    <property type="component" value="Unassembled WGS sequence"/>
</dbReference>
<gene>
    <name evidence="1" type="ORF">KSB_06410</name>
</gene>
<comment type="caution">
    <text evidence="1">The sequence shown here is derived from an EMBL/GenBank/DDBJ whole genome shotgun (WGS) entry which is preliminary data.</text>
</comment>
<proteinExistence type="predicted"/>
<organism evidence="1 2">
    <name type="scientific">Ktedonobacter robiniae</name>
    <dbReference type="NCBI Taxonomy" id="2778365"/>
    <lineage>
        <taxon>Bacteria</taxon>
        <taxon>Bacillati</taxon>
        <taxon>Chloroflexota</taxon>
        <taxon>Ktedonobacteria</taxon>
        <taxon>Ktedonobacterales</taxon>
        <taxon>Ktedonobacteraceae</taxon>
        <taxon>Ktedonobacter</taxon>
    </lineage>
</organism>
<sequence length="44" mass="5270">MEHEHLKAHLPKKFPSAFKLSEKREEVLDLFILVLTHLTMFNNH</sequence>
<evidence type="ECO:0008006" key="3">
    <source>
        <dbReference type="Google" id="ProtNLM"/>
    </source>
</evidence>
<evidence type="ECO:0000313" key="2">
    <source>
        <dbReference type="Proteomes" id="UP000654345"/>
    </source>
</evidence>
<keyword evidence="2" id="KW-1185">Reference proteome</keyword>
<accession>A0ABQ3UHF9</accession>
<reference evidence="1 2" key="1">
    <citation type="journal article" date="2021" name="Int. J. Syst. Evol. Microbiol.">
        <title>Reticulibacter mediterranei gen. nov., sp. nov., within the new family Reticulibacteraceae fam. nov., and Ktedonospora formicarum gen. nov., sp. nov., Ktedonobacter robiniae sp. nov., Dictyobacter formicarum sp. nov. and Dictyobacter arantiisoli sp. nov., belonging to the class Ktedonobacteria.</title>
        <authorList>
            <person name="Yabe S."/>
            <person name="Zheng Y."/>
            <person name="Wang C.M."/>
            <person name="Sakai Y."/>
            <person name="Abe K."/>
            <person name="Yokota A."/>
            <person name="Donadio S."/>
            <person name="Cavaletti L."/>
            <person name="Monciardini P."/>
        </authorList>
    </citation>
    <scope>NUCLEOTIDE SEQUENCE [LARGE SCALE GENOMIC DNA]</scope>
    <source>
        <strain evidence="1 2">SOSP1-30</strain>
    </source>
</reference>
<evidence type="ECO:0000313" key="1">
    <source>
        <dbReference type="EMBL" id="GHO52166.1"/>
    </source>
</evidence>
<dbReference type="EMBL" id="BNJG01000001">
    <property type="protein sequence ID" value="GHO52166.1"/>
    <property type="molecule type" value="Genomic_DNA"/>
</dbReference>
<protein>
    <recommendedName>
        <fullName evidence="3">Transposase</fullName>
    </recommendedName>
</protein>
<name>A0ABQ3UHF9_9CHLR</name>